<gene>
    <name evidence="2" type="ORF">CURHAP_LOCUS1865</name>
    <name evidence="3" type="ORF">ORAREDHAP_LOCUS1879</name>
</gene>
<reference evidence="3 4" key="2">
    <citation type="submission" date="2020-05" db="EMBL/GenBank/DDBJ databases">
        <authorList>
            <person name="Campoy J."/>
            <person name="Schneeberger K."/>
            <person name="Spophaly S."/>
        </authorList>
    </citation>
    <scope>NUCLEOTIDE SEQUENCE [LARGE SCALE GENOMIC DNA]</scope>
    <source>
        <strain evidence="3">PruArmRojPasFocal</strain>
    </source>
</reference>
<feature type="compositionally biased region" description="Basic and acidic residues" evidence="1">
    <location>
        <begin position="11"/>
        <end position="25"/>
    </location>
</feature>
<dbReference type="EMBL" id="CAEKDK010000001">
    <property type="protein sequence ID" value="CAB4262576.1"/>
    <property type="molecule type" value="Genomic_DNA"/>
</dbReference>
<keyword evidence="5" id="KW-1185">Reference proteome</keyword>
<evidence type="ECO:0000313" key="5">
    <source>
        <dbReference type="Proteomes" id="UP000507245"/>
    </source>
</evidence>
<evidence type="ECO:0000313" key="3">
    <source>
        <dbReference type="EMBL" id="CAB4293151.1"/>
    </source>
</evidence>
<feature type="compositionally biased region" description="Low complexity" evidence="1">
    <location>
        <begin position="37"/>
        <end position="50"/>
    </location>
</feature>
<sequence length="123" mass="13692">MSTSFLIVRPKIGDNKTSEDAKVNIEQENNSSSNPAKGSKSCATSSTTTKPKNDTERGEAKRGDAFHISGNKIEGSNSVSVEIFMFGNKNVYKGHKKEKQVDSRSGEKTSRLKKWRNRLGLRW</sequence>
<proteinExistence type="predicted"/>
<reference evidence="5" key="1">
    <citation type="journal article" date="2020" name="Genome Biol.">
        <title>Gamete binning: chromosome-level and haplotype-resolved genome assembly enabled by high-throughput single-cell sequencing of gamete genomes.</title>
        <authorList>
            <person name="Campoy J.A."/>
            <person name="Sun H."/>
            <person name="Goel M."/>
            <person name="Jiao W.-B."/>
            <person name="Folz-Donahue K."/>
            <person name="Wang N."/>
            <person name="Rubio M."/>
            <person name="Liu C."/>
            <person name="Kukat C."/>
            <person name="Ruiz D."/>
            <person name="Huettel B."/>
            <person name="Schneeberger K."/>
        </authorList>
    </citation>
    <scope>NUCLEOTIDE SEQUENCE [LARGE SCALE GENOMIC DNA]</scope>
    <source>
        <strain evidence="5">cv. Rojo Pasion</strain>
    </source>
</reference>
<feature type="compositionally biased region" description="Polar residues" evidence="1">
    <location>
        <begin position="26"/>
        <end position="36"/>
    </location>
</feature>
<organism evidence="3 5">
    <name type="scientific">Prunus armeniaca</name>
    <name type="common">Apricot</name>
    <name type="synonym">Armeniaca vulgaris</name>
    <dbReference type="NCBI Taxonomy" id="36596"/>
    <lineage>
        <taxon>Eukaryota</taxon>
        <taxon>Viridiplantae</taxon>
        <taxon>Streptophyta</taxon>
        <taxon>Embryophyta</taxon>
        <taxon>Tracheophyta</taxon>
        <taxon>Spermatophyta</taxon>
        <taxon>Magnoliopsida</taxon>
        <taxon>eudicotyledons</taxon>
        <taxon>Gunneridae</taxon>
        <taxon>Pentapetalae</taxon>
        <taxon>rosids</taxon>
        <taxon>fabids</taxon>
        <taxon>Rosales</taxon>
        <taxon>Rosaceae</taxon>
        <taxon>Amygdaloideae</taxon>
        <taxon>Amygdaleae</taxon>
        <taxon>Prunus</taxon>
    </lineage>
</organism>
<protein>
    <submittedName>
        <fullName evidence="3">Uncharacterized protein</fullName>
    </submittedName>
</protein>
<dbReference type="OrthoDB" id="10578359at2759"/>
<feature type="compositionally biased region" description="Basic and acidic residues" evidence="1">
    <location>
        <begin position="51"/>
        <end position="65"/>
    </location>
</feature>
<dbReference type="Proteomes" id="UP000507222">
    <property type="component" value="Unassembled WGS sequence"/>
</dbReference>
<dbReference type="Proteomes" id="UP000507245">
    <property type="component" value="Unassembled WGS sequence"/>
</dbReference>
<dbReference type="EMBL" id="CAEKKB010000001">
    <property type="protein sequence ID" value="CAB4293151.1"/>
    <property type="molecule type" value="Genomic_DNA"/>
</dbReference>
<dbReference type="AlphaFoldDB" id="A0A6J5VYQ3"/>
<name>A0A6J5VYQ3_PRUAR</name>
<evidence type="ECO:0000313" key="2">
    <source>
        <dbReference type="EMBL" id="CAB4262576.1"/>
    </source>
</evidence>
<evidence type="ECO:0000313" key="4">
    <source>
        <dbReference type="Proteomes" id="UP000507222"/>
    </source>
</evidence>
<evidence type="ECO:0000256" key="1">
    <source>
        <dbReference type="SAM" id="MobiDB-lite"/>
    </source>
</evidence>
<accession>A0A6J5VYQ3</accession>
<feature type="region of interest" description="Disordered" evidence="1">
    <location>
        <begin position="1"/>
        <end position="72"/>
    </location>
</feature>